<dbReference type="AlphaFoldDB" id="A0A9P5M611"/>
<dbReference type="EMBL" id="RCSW01000013">
    <property type="protein sequence ID" value="KAF7940870.1"/>
    <property type="molecule type" value="Genomic_DNA"/>
</dbReference>
<evidence type="ECO:0000313" key="1">
    <source>
        <dbReference type="EMBL" id="KAF7940870.1"/>
    </source>
</evidence>
<gene>
    <name evidence="1" type="ORF">EAE97_007055</name>
</gene>
<reference evidence="1 2" key="1">
    <citation type="journal article" date="2020" name="Genome Biol. Evol.">
        <title>Comparative genomics of Sclerotiniaceae.</title>
        <authorList>
            <person name="Valero Jimenez C.A."/>
            <person name="Steentjes M."/>
            <person name="Scholten O.E."/>
            <person name="Van Kan J.A.L."/>
        </authorList>
    </citation>
    <scope>NUCLEOTIDE SEQUENCE [LARGE SCALE GENOMIC DNA]</scope>
    <source>
        <strain evidence="1 2">MUCL 94</strain>
    </source>
</reference>
<dbReference type="GeneID" id="62150644"/>
<name>A0A9P5M611_9HELO</name>
<comment type="caution">
    <text evidence="1">The sequence shown here is derived from an EMBL/GenBank/DDBJ whole genome shotgun (WGS) entry which is preliminary data.</text>
</comment>
<dbReference type="RefSeq" id="XP_038731759.1">
    <property type="nucleotide sequence ID" value="XM_038877569.1"/>
</dbReference>
<keyword evidence="2" id="KW-1185">Reference proteome</keyword>
<organism evidence="1 2">
    <name type="scientific">Botrytis byssoidea</name>
    <dbReference type="NCBI Taxonomy" id="139641"/>
    <lineage>
        <taxon>Eukaryota</taxon>
        <taxon>Fungi</taxon>
        <taxon>Dikarya</taxon>
        <taxon>Ascomycota</taxon>
        <taxon>Pezizomycotina</taxon>
        <taxon>Leotiomycetes</taxon>
        <taxon>Helotiales</taxon>
        <taxon>Sclerotiniaceae</taxon>
        <taxon>Botrytis</taxon>
    </lineage>
</organism>
<dbReference type="Proteomes" id="UP000710849">
    <property type="component" value="Unassembled WGS sequence"/>
</dbReference>
<sequence length="73" mass="8405">MKRCAIYCTSSQQAVVSPKVGIVLDFVDHQTRRDLNVRHYHDTHMASTPVRPPTESPTRYYSYATHIVSTRNN</sequence>
<accession>A0A9P5M611</accession>
<proteinExistence type="predicted"/>
<protein>
    <submittedName>
        <fullName evidence="1">Uncharacterized protein</fullName>
    </submittedName>
</protein>
<evidence type="ECO:0000313" key="2">
    <source>
        <dbReference type="Proteomes" id="UP000710849"/>
    </source>
</evidence>